<name>A0ACC2NXW1_9HYME</name>
<sequence>MILKCGHGSNRLKVCAPCGGKVTLRKYISKIQITNTVENLIQKFMNPDFSRSDPNFPLCICTSCRKALYEKERNICGRQLPTMPNYKDMILDEETVGDDNCNCYICLTARSTHHPTIGKGRGEKRDLNKNQIDESNGLIGSSKFTLSLPINSSNESKTVEAMTICIECFQGIGKGIQHGNGSCANNSPINLINLLEMLSDKDQEQIVAAVLREMAANMYGSVSAGSSLELCNPRGKPVRVTINPVTRKNIIFSVEILINFHVTTGAPKNYMRKMSSSLRSVAGRKTVPCRIEEQITLQSRKLEEIHHSGYYEFEISNGKKELRLVI</sequence>
<gene>
    <name evidence="1" type="ORF">QAD02_011700</name>
</gene>
<evidence type="ECO:0000313" key="2">
    <source>
        <dbReference type="Proteomes" id="UP001239111"/>
    </source>
</evidence>
<protein>
    <submittedName>
        <fullName evidence="1">Uncharacterized protein</fullName>
    </submittedName>
</protein>
<evidence type="ECO:0000313" key="1">
    <source>
        <dbReference type="EMBL" id="KAJ8675914.1"/>
    </source>
</evidence>
<proteinExistence type="predicted"/>
<accession>A0ACC2NXW1</accession>
<dbReference type="Proteomes" id="UP001239111">
    <property type="component" value="Chromosome 2"/>
</dbReference>
<keyword evidence="2" id="KW-1185">Reference proteome</keyword>
<dbReference type="EMBL" id="CM056742">
    <property type="protein sequence ID" value="KAJ8675914.1"/>
    <property type="molecule type" value="Genomic_DNA"/>
</dbReference>
<organism evidence="1 2">
    <name type="scientific">Eretmocerus hayati</name>
    <dbReference type="NCBI Taxonomy" id="131215"/>
    <lineage>
        <taxon>Eukaryota</taxon>
        <taxon>Metazoa</taxon>
        <taxon>Ecdysozoa</taxon>
        <taxon>Arthropoda</taxon>
        <taxon>Hexapoda</taxon>
        <taxon>Insecta</taxon>
        <taxon>Pterygota</taxon>
        <taxon>Neoptera</taxon>
        <taxon>Endopterygota</taxon>
        <taxon>Hymenoptera</taxon>
        <taxon>Apocrita</taxon>
        <taxon>Proctotrupomorpha</taxon>
        <taxon>Chalcidoidea</taxon>
        <taxon>Aphelinidae</taxon>
        <taxon>Aphelininae</taxon>
        <taxon>Eretmocerus</taxon>
    </lineage>
</organism>
<comment type="caution">
    <text evidence="1">The sequence shown here is derived from an EMBL/GenBank/DDBJ whole genome shotgun (WGS) entry which is preliminary data.</text>
</comment>
<reference evidence="1" key="1">
    <citation type="submission" date="2023-04" db="EMBL/GenBank/DDBJ databases">
        <title>A chromosome-level genome assembly of the parasitoid wasp Eretmocerus hayati.</title>
        <authorList>
            <person name="Zhong Y."/>
            <person name="Liu S."/>
            <person name="Liu Y."/>
        </authorList>
    </citation>
    <scope>NUCLEOTIDE SEQUENCE</scope>
    <source>
        <strain evidence="1">ZJU_SS_LIU_2023</strain>
    </source>
</reference>